<comment type="similarity">
    <text evidence="9">Belongs to the G-protein coupled receptor 1 family.</text>
</comment>
<evidence type="ECO:0000256" key="7">
    <source>
        <dbReference type="ARBA" id="ARBA00023170"/>
    </source>
</evidence>
<dbReference type="PROSITE" id="PS50262">
    <property type="entry name" value="G_PROTEIN_RECEP_F1_2"/>
    <property type="match status" value="1"/>
</dbReference>
<keyword evidence="6 10" id="KW-0472">Membrane</keyword>
<feature type="transmembrane region" description="Helical" evidence="10">
    <location>
        <begin position="64"/>
        <end position="87"/>
    </location>
</feature>
<evidence type="ECO:0000256" key="6">
    <source>
        <dbReference type="ARBA" id="ARBA00023136"/>
    </source>
</evidence>
<dbReference type="GO" id="GO:0043005">
    <property type="term" value="C:neuron projection"/>
    <property type="evidence" value="ECO:0007669"/>
    <property type="project" value="TreeGrafter"/>
</dbReference>
<evidence type="ECO:0000256" key="5">
    <source>
        <dbReference type="ARBA" id="ARBA00023040"/>
    </source>
</evidence>
<dbReference type="GO" id="GO:0004930">
    <property type="term" value="F:G protein-coupled receptor activity"/>
    <property type="evidence" value="ECO:0007669"/>
    <property type="project" value="UniProtKB-KW"/>
</dbReference>
<comment type="caution">
    <text evidence="12">The sequence shown here is derived from an EMBL/GenBank/DDBJ whole genome shotgun (WGS) entry which is preliminary data.</text>
</comment>
<feature type="transmembrane region" description="Helical" evidence="10">
    <location>
        <begin position="345"/>
        <end position="370"/>
    </location>
</feature>
<name>A0AAN5I1D4_9BILA</name>
<dbReference type="Gene3D" id="1.20.1070.10">
    <property type="entry name" value="Rhodopsin 7-helix transmembrane proteins"/>
    <property type="match status" value="1"/>
</dbReference>
<evidence type="ECO:0000259" key="11">
    <source>
        <dbReference type="PROSITE" id="PS50262"/>
    </source>
</evidence>
<feature type="transmembrane region" description="Helical" evidence="10">
    <location>
        <begin position="246"/>
        <end position="270"/>
    </location>
</feature>
<keyword evidence="5 9" id="KW-0297">G-protein coupled receptor</keyword>
<dbReference type="Pfam" id="PF00001">
    <property type="entry name" value="7tm_1"/>
    <property type="match status" value="1"/>
</dbReference>
<dbReference type="AlphaFoldDB" id="A0AAN5I1D4"/>
<evidence type="ECO:0000256" key="2">
    <source>
        <dbReference type="ARBA" id="ARBA00022475"/>
    </source>
</evidence>
<dbReference type="CDD" id="cd00637">
    <property type="entry name" value="7tm_classA_rhodopsin-like"/>
    <property type="match status" value="1"/>
</dbReference>
<dbReference type="GO" id="GO:0042277">
    <property type="term" value="F:peptide binding"/>
    <property type="evidence" value="ECO:0007669"/>
    <property type="project" value="TreeGrafter"/>
</dbReference>
<keyword evidence="7 9" id="KW-0675">Receptor</keyword>
<comment type="subcellular location">
    <subcellularLocation>
        <location evidence="1">Cell membrane</location>
        <topology evidence="1">Multi-pass membrane protein</topology>
    </subcellularLocation>
</comment>
<evidence type="ECO:0000313" key="12">
    <source>
        <dbReference type="EMBL" id="GMR48000.1"/>
    </source>
</evidence>
<evidence type="ECO:0000256" key="8">
    <source>
        <dbReference type="ARBA" id="ARBA00023224"/>
    </source>
</evidence>
<organism evidence="12 13">
    <name type="scientific">Pristionchus mayeri</name>
    <dbReference type="NCBI Taxonomy" id="1317129"/>
    <lineage>
        <taxon>Eukaryota</taxon>
        <taxon>Metazoa</taxon>
        <taxon>Ecdysozoa</taxon>
        <taxon>Nematoda</taxon>
        <taxon>Chromadorea</taxon>
        <taxon>Rhabditida</taxon>
        <taxon>Rhabditina</taxon>
        <taxon>Diplogasteromorpha</taxon>
        <taxon>Diplogasteroidea</taxon>
        <taxon>Neodiplogasteridae</taxon>
        <taxon>Pristionchus</taxon>
    </lineage>
</organism>
<evidence type="ECO:0000256" key="3">
    <source>
        <dbReference type="ARBA" id="ARBA00022692"/>
    </source>
</evidence>
<protein>
    <recommendedName>
        <fullName evidence="11">G-protein coupled receptors family 1 profile domain-containing protein</fullName>
    </recommendedName>
</protein>
<dbReference type="PROSITE" id="PS00237">
    <property type="entry name" value="G_PROTEIN_RECEP_F1_1"/>
    <property type="match status" value="1"/>
</dbReference>
<feature type="non-terminal residue" evidence="12">
    <location>
        <position position="1"/>
    </location>
</feature>
<keyword evidence="13" id="KW-1185">Reference proteome</keyword>
<feature type="non-terminal residue" evidence="12">
    <location>
        <position position="395"/>
    </location>
</feature>
<evidence type="ECO:0000256" key="1">
    <source>
        <dbReference type="ARBA" id="ARBA00004651"/>
    </source>
</evidence>
<dbReference type="PANTHER" id="PTHR24229">
    <property type="entry name" value="NEUROPEPTIDES RECEPTOR"/>
    <property type="match status" value="1"/>
</dbReference>
<gene>
    <name evidence="12" type="ORF">PMAYCL1PPCAC_18195</name>
</gene>
<dbReference type="Proteomes" id="UP001328107">
    <property type="component" value="Unassembled WGS sequence"/>
</dbReference>
<dbReference type="PANTHER" id="PTHR24229:SF82">
    <property type="entry name" value="G-PROTEIN COUPLED RECEPTORS FAMILY 1 PROFILE DOMAIN-CONTAINING PROTEIN"/>
    <property type="match status" value="1"/>
</dbReference>
<dbReference type="PRINTS" id="PR00237">
    <property type="entry name" value="GPCRRHODOPSN"/>
</dbReference>
<proteinExistence type="inferred from homology"/>
<dbReference type="EMBL" id="BTRK01000004">
    <property type="protein sequence ID" value="GMR48000.1"/>
    <property type="molecule type" value="Genomic_DNA"/>
</dbReference>
<feature type="domain" description="G-protein coupled receptors family 1 profile" evidence="11">
    <location>
        <begin position="81"/>
        <end position="367"/>
    </location>
</feature>
<feature type="transmembrane region" description="Helical" evidence="10">
    <location>
        <begin position="108"/>
        <end position="130"/>
    </location>
</feature>
<evidence type="ECO:0000256" key="9">
    <source>
        <dbReference type="RuleBase" id="RU000688"/>
    </source>
</evidence>
<sequence length="395" mass="45166">SGGMSLLSPSFIDESRPRNVTDTSLCEQLRTSIFKCNYTHNSSLVEEYFVQKVFPPVIEQEPRLVSLAIVFILCFIVSLAGNVSVLTMIYGYLQNPSLGPSRHGEHTIIYISALCITDLFISISLPTAIADNLLGFWLFGTVICKMHHICGSVGRILSTFLITAISFDRYAAVCHPLSSRFRSHAFVYTVILVMVLSAFLLLLPLLLYADTREYIIHEVAAYDSLNVTRVRVYKCTDAMPREVFLAFTYSTFTLGFILPLSLIIYFDYNLLRQLHIHIREHPNSDIPLRRIFRYTIVISIIYFIGWTPYWWSVLYGSYLMQDNSRSEVDGRSLIDMAYPNYKKDALFTIYVLHAFPYLAIATNWVFYGLLNTQLQARANHSSVERSTLLNASRSR</sequence>
<feature type="transmembrane region" description="Helical" evidence="10">
    <location>
        <begin position="185"/>
        <end position="209"/>
    </location>
</feature>
<feature type="transmembrane region" description="Helical" evidence="10">
    <location>
        <begin position="136"/>
        <end position="164"/>
    </location>
</feature>
<dbReference type="GO" id="GO:0005886">
    <property type="term" value="C:plasma membrane"/>
    <property type="evidence" value="ECO:0007669"/>
    <property type="project" value="UniProtKB-SubCell"/>
</dbReference>
<keyword evidence="3 9" id="KW-0812">Transmembrane</keyword>
<evidence type="ECO:0000256" key="4">
    <source>
        <dbReference type="ARBA" id="ARBA00022989"/>
    </source>
</evidence>
<keyword evidence="4 10" id="KW-1133">Transmembrane helix</keyword>
<dbReference type="InterPro" id="IPR017452">
    <property type="entry name" value="GPCR_Rhodpsn_7TM"/>
</dbReference>
<evidence type="ECO:0000313" key="13">
    <source>
        <dbReference type="Proteomes" id="UP001328107"/>
    </source>
</evidence>
<accession>A0AAN5I1D4</accession>
<dbReference type="InterPro" id="IPR000276">
    <property type="entry name" value="GPCR_Rhodpsn"/>
</dbReference>
<keyword evidence="2" id="KW-1003">Cell membrane</keyword>
<dbReference type="SUPFAM" id="SSF81321">
    <property type="entry name" value="Family A G protein-coupled receptor-like"/>
    <property type="match status" value="1"/>
</dbReference>
<reference evidence="13" key="1">
    <citation type="submission" date="2022-10" db="EMBL/GenBank/DDBJ databases">
        <title>Genome assembly of Pristionchus species.</title>
        <authorList>
            <person name="Yoshida K."/>
            <person name="Sommer R.J."/>
        </authorList>
    </citation>
    <scope>NUCLEOTIDE SEQUENCE [LARGE SCALE GENOMIC DNA]</scope>
    <source>
        <strain evidence="13">RS5460</strain>
    </source>
</reference>
<feature type="transmembrane region" description="Helical" evidence="10">
    <location>
        <begin position="291"/>
        <end position="311"/>
    </location>
</feature>
<keyword evidence="8 9" id="KW-0807">Transducer</keyword>
<evidence type="ECO:0000256" key="10">
    <source>
        <dbReference type="SAM" id="Phobius"/>
    </source>
</evidence>